<proteinExistence type="predicted"/>
<evidence type="ECO:0000313" key="1">
    <source>
        <dbReference type="EMBL" id="SFE06146.1"/>
    </source>
</evidence>
<protein>
    <submittedName>
        <fullName evidence="1">Uncharacterized protein</fullName>
    </submittedName>
</protein>
<evidence type="ECO:0000313" key="2">
    <source>
        <dbReference type="Proteomes" id="UP000199400"/>
    </source>
</evidence>
<dbReference type="AlphaFoldDB" id="A0A1I1XFI7"/>
<keyword evidence="2" id="KW-1185">Reference proteome</keyword>
<reference evidence="2" key="1">
    <citation type="submission" date="2016-10" db="EMBL/GenBank/DDBJ databases">
        <authorList>
            <person name="Varghese N."/>
            <person name="Submissions S."/>
        </authorList>
    </citation>
    <scope>NUCLEOTIDE SEQUENCE [LARGE SCALE GENOMIC DNA]</scope>
    <source>
        <strain evidence="2">ATCC 25963</strain>
    </source>
</reference>
<dbReference type="RefSeq" id="WP_143140494.1">
    <property type="nucleotide sequence ID" value="NZ_FOMX01000008.1"/>
</dbReference>
<sequence length="93" mass="10363">MPVRTPSPPSRRIARVKPIKWLAVPVSTTCTPVRSAGLVVRRDSFFDPLPVLAQARARLVPSWPDRDVALRPIRGLDRVVQRAAIDRFKSGTP</sequence>
<name>A0A1I1XFI7_9BACT</name>
<accession>A0A1I1XFI7</accession>
<organism evidence="1 2">
    <name type="scientific">Nannocystis exedens</name>
    <dbReference type="NCBI Taxonomy" id="54"/>
    <lineage>
        <taxon>Bacteria</taxon>
        <taxon>Pseudomonadati</taxon>
        <taxon>Myxococcota</taxon>
        <taxon>Polyangia</taxon>
        <taxon>Nannocystales</taxon>
        <taxon>Nannocystaceae</taxon>
        <taxon>Nannocystis</taxon>
    </lineage>
</organism>
<dbReference type="EMBL" id="FOMX01000008">
    <property type="protein sequence ID" value="SFE06146.1"/>
    <property type="molecule type" value="Genomic_DNA"/>
</dbReference>
<dbReference type="Proteomes" id="UP000199400">
    <property type="component" value="Unassembled WGS sequence"/>
</dbReference>
<gene>
    <name evidence="1" type="ORF">SAMN02745121_02824</name>
</gene>